<feature type="binding site" evidence="3">
    <location>
        <begin position="68"/>
        <end position="70"/>
    </location>
    <ligand>
        <name>substrate</name>
    </ligand>
</feature>
<dbReference type="Proteomes" id="UP000324143">
    <property type="component" value="Unassembled WGS sequence"/>
</dbReference>
<dbReference type="PANTHER" id="PTHR11647">
    <property type="entry name" value="HYDRANTOINASE/DIHYDROPYRIMIDINASE FAMILY MEMBER"/>
    <property type="match status" value="1"/>
</dbReference>
<feature type="active site" description="Proton acceptor" evidence="2">
    <location>
        <position position="286"/>
    </location>
</feature>
<comment type="similarity">
    <text evidence="1">Belongs to the peptidase M38 family.</text>
</comment>
<feature type="binding site" evidence="3">
    <location>
        <position position="163"/>
    </location>
    <ligand>
        <name>substrate</name>
    </ligand>
</feature>
<keyword evidence="1" id="KW-0482">Metalloprotease</keyword>
<reference evidence="6" key="1">
    <citation type="submission" date="2019-08" db="EMBL/GenBank/DDBJ databases">
        <title>Genomic characterization of a novel candidate phylum (ARYD3) from a high temperature, high salinity tertiary oil reservoir in north central Oklahoma, USA.</title>
        <authorList>
            <person name="Youssef N.H."/>
            <person name="Yadav A."/>
            <person name="Elshahed M.S."/>
        </authorList>
    </citation>
    <scope>NUCLEOTIDE SEQUENCE [LARGE SCALE GENOMIC DNA]</scope>
    <source>
        <strain evidence="6">ARYD3</strain>
    </source>
</reference>
<dbReference type="EC" id="3.4.19.-" evidence="1"/>
<feature type="binding site" evidence="3">
    <location>
        <position position="227"/>
    </location>
    <ligand>
        <name>substrate</name>
    </ligand>
</feature>
<dbReference type="NCBIfam" id="TIGR01975">
    <property type="entry name" value="isoAsp_dipep"/>
    <property type="match status" value="1"/>
</dbReference>
<comment type="function">
    <text evidence="1">Catalyzes the hydrolytic cleavage of a subset of L-isoaspartyl (L-beta-aspartyl) dipeptides. Used to degrade proteins damaged by L-isoaspartyl residues formation.</text>
</comment>
<dbReference type="InterPro" id="IPR010229">
    <property type="entry name" value="Pept_M38_dipep"/>
</dbReference>
<feature type="binding site" evidence="4">
    <location>
        <position position="61"/>
    </location>
    <ligand>
        <name>Zn(2+)</name>
        <dbReference type="ChEBI" id="CHEBI:29105"/>
        <label>1</label>
        <note>catalytic</note>
    </ligand>
</feature>
<proteinExistence type="inferred from homology"/>
<feature type="binding site" evidence="4">
    <location>
        <position position="224"/>
    </location>
    <ligand>
        <name>Zn(2+)</name>
        <dbReference type="ChEBI" id="CHEBI:29105"/>
        <label>2</label>
        <note>catalytic</note>
    </ligand>
</feature>
<evidence type="ECO:0000256" key="1">
    <source>
        <dbReference type="PIRNR" id="PIRNR001238"/>
    </source>
</evidence>
<feature type="binding site" evidence="4">
    <location>
        <position position="286"/>
    </location>
    <ligand>
        <name>Zn(2+)</name>
        <dbReference type="ChEBI" id="CHEBI:29105"/>
        <label>1</label>
        <note>catalytic</note>
    </ligand>
</feature>
<dbReference type="GO" id="GO:0016810">
    <property type="term" value="F:hydrolase activity, acting on carbon-nitrogen (but not peptide) bonds"/>
    <property type="evidence" value="ECO:0007669"/>
    <property type="project" value="InterPro"/>
</dbReference>
<dbReference type="EMBL" id="VSIX01000065">
    <property type="protein sequence ID" value="TYB30900.1"/>
    <property type="molecule type" value="Genomic_DNA"/>
</dbReference>
<comment type="subcellular location">
    <subcellularLocation>
        <location evidence="1">Cytoplasm</location>
    </subcellularLocation>
</comment>
<dbReference type="PANTHER" id="PTHR11647:SF1">
    <property type="entry name" value="COLLAPSIN RESPONSE MEDIATOR PROTEIN"/>
    <property type="match status" value="1"/>
</dbReference>
<keyword evidence="7" id="KW-1185">Reference proteome</keyword>
<keyword evidence="1" id="KW-0645">Protease</keyword>
<feature type="binding site" evidence="3">
    <location>
        <position position="99"/>
    </location>
    <ligand>
        <name>substrate</name>
    </ligand>
</feature>
<dbReference type="SUPFAM" id="SSF51556">
    <property type="entry name" value="Metallo-dependent hydrolases"/>
    <property type="match status" value="1"/>
</dbReference>
<protein>
    <recommendedName>
        <fullName evidence="1">Isoaspartyl dipeptidase</fullName>
        <ecNumber evidence="1">3.4.19.-</ecNumber>
    </recommendedName>
</protein>
<dbReference type="SUPFAM" id="SSF51338">
    <property type="entry name" value="Composite domain of metallo-dependent hydrolases"/>
    <property type="match status" value="1"/>
</dbReference>
<dbReference type="Gene3D" id="2.30.40.10">
    <property type="entry name" value="Urease, subunit C, domain 1"/>
    <property type="match status" value="1"/>
</dbReference>
<dbReference type="Gene3D" id="3.20.20.140">
    <property type="entry name" value="Metal-dependent hydrolases"/>
    <property type="match status" value="1"/>
</dbReference>
<feature type="binding site" evidence="4">
    <location>
        <position position="63"/>
    </location>
    <ligand>
        <name>Zn(2+)</name>
        <dbReference type="ChEBI" id="CHEBI:29105"/>
        <label>1</label>
        <note>catalytic</note>
    </ligand>
</feature>
<evidence type="ECO:0000256" key="2">
    <source>
        <dbReference type="PIRSR" id="PIRSR001238-1"/>
    </source>
</evidence>
<keyword evidence="1 6" id="KW-0378">Hydrolase</keyword>
<dbReference type="InterPro" id="IPR032466">
    <property type="entry name" value="Metal_Hydrolase"/>
</dbReference>
<dbReference type="GO" id="GO:0006508">
    <property type="term" value="P:proteolysis"/>
    <property type="evidence" value="ECO:0007669"/>
    <property type="project" value="UniProtKB-KW"/>
</dbReference>
<name>A0A5D0MHI8_9BACT</name>
<feature type="binding site" evidence="3">
    <location>
        <position position="130"/>
    </location>
    <ligand>
        <name>substrate</name>
    </ligand>
</feature>
<feature type="domain" description="Amidohydrolase-related" evidence="5">
    <location>
        <begin position="52"/>
        <end position="377"/>
    </location>
</feature>
<evidence type="ECO:0000256" key="3">
    <source>
        <dbReference type="PIRSR" id="PIRSR001238-2"/>
    </source>
</evidence>
<evidence type="ECO:0000256" key="4">
    <source>
        <dbReference type="PIRSR" id="PIRSR001238-3"/>
    </source>
</evidence>
<sequence>MLLLKNANIYGPEYMGEKDILIENNIVSTISEKINISTNLSNLNIIDVDGDYVFPGFIDNHVHITGGGGEGGFSTRVPPIEISHIINSGITTVIGLLGTDGVSRSIEDLLAKAKALEEEGLTCFALTGSYGVPPVTLTGSLIKDIVFLDNIIGTGEIAIADHRSSQPTINQIKKIIAETRRAGMLSNKGGVVNFHIGKGKNGINMLNKIVEETEIPPSNILPTHVNRNNEIFNEAIEYAKSGGYIDLTAASADNKSRDKKSREVAGKIKKAIDNGVNPLNITISSDARGSLPRFDDNKELIELKAAKMDCLYEAFKKAVLEFEIPVNKALKPFTSNVSDIYKLKKKGQIKLENDADLLIADMDSLKIKKVIAKGVIVKDSNRVVKGVFEE</sequence>
<dbReference type="PIRSF" id="PIRSF001238">
    <property type="entry name" value="IadA"/>
    <property type="match status" value="1"/>
</dbReference>
<comment type="caution">
    <text evidence="6">The sequence shown here is derived from an EMBL/GenBank/DDBJ whole genome shotgun (WGS) entry which is preliminary data.</text>
</comment>
<dbReference type="GO" id="GO:0005737">
    <property type="term" value="C:cytoplasm"/>
    <property type="evidence" value="ECO:0007669"/>
    <property type="project" value="UniProtKB-SubCell"/>
</dbReference>
<feature type="binding site" evidence="3">
    <location>
        <position position="290"/>
    </location>
    <ligand>
        <name>substrate</name>
    </ligand>
</feature>
<comment type="PTM">
    <text evidence="1">Carboxylation allows a single lysine to coordinate two zinc ions.</text>
</comment>
<dbReference type="AlphaFoldDB" id="A0A5D0MHI8"/>
<dbReference type="GO" id="GO:0046872">
    <property type="term" value="F:metal ion binding"/>
    <property type="evidence" value="ECO:0007669"/>
    <property type="project" value="UniProtKB-KW"/>
</dbReference>
<accession>A0A5D0MHI8</accession>
<feature type="binding site" evidence="4">
    <location>
        <position position="195"/>
    </location>
    <ligand>
        <name>Zn(2+)</name>
        <dbReference type="ChEBI" id="CHEBI:29105"/>
        <label>2</label>
        <note>catalytic</note>
    </ligand>
</feature>
<comment type="cofactor">
    <cofactor evidence="1 4">
        <name>Zn(2+)</name>
        <dbReference type="ChEBI" id="CHEBI:29105"/>
    </cofactor>
    <text evidence="1 4">Binds 2 Zn(2+) ions per subunit.</text>
</comment>
<keyword evidence="1 4" id="KW-0479">Metal-binding</keyword>
<dbReference type="Pfam" id="PF01979">
    <property type="entry name" value="Amidohydro_1"/>
    <property type="match status" value="1"/>
</dbReference>
<evidence type="ECO:0000259" key="5">
    <source>
        <dbReference type="Pfam" id="PF01979"/>
    </source>
</evidence>
<evidence type="ECO:0000313" key="6">
    <source>
        <dbReference type="EMBL" id="TYB30900.1"/>
    </source>
</evidence>
<gene>
    <name evidence="6" type="ORF">FXF47_06875</name>
</gene>
<dbReference type="InterPro" id="IPR011059">
    <property type="entry name" value="Metal-dep_hydrolase_composite"/>
</dbReference>
<dbReference type="GO" id="GO:0008798">
    <property type="term" value="F:beta-aspartyl-peptidase activity"/>
    <property type="evidence" value="ECO:0007669"/>
    <property type="project" value="InterPro"/>
</dbReference>
<keyword evidence="1 4" id="KW-0862">Zinc</keyword>
<organism evidence="6 7">
    <name type="scientific">Candidatus Mcinerneyibacterium aminivorans</name>
    <dbReference type="NCBI Taxonomy" id="2703815"/>
    <lineage>
        <taxon>Bacteria</taxon>
        <taxon>Candidatus Macinerneyibacteriota</taxon>
        <taxon>Candidatus Mcinerneyibacteria</taxon>
        <taxon>Candidatus Mcinerneyibacteriales</taxon>
        <taxon>Candidatus Mcinerneyibacteriaceae</taxon>
        <taxon>Candidatus Mcinerneyibacterium</taxon>
    </lineage>
</organism>
<evidence type="ECO:0000313" key="7">
    <source>
        <dbReference type="Proteomes" id="UP000324143"/>
    </source>
</evidence>
<dbReference type="GO" id="GO:0008237">
    <property type="term" value="F:metallopeptidase activity"/>
    <property type="evidence" value="ECO:0007669"/>
    <property type="project" value="UniProtKB-KW"/>
</dbReference>
<dbReference type="InterPro" id="IPR006680">
    <property type="entry name" value="Amidohydro-rel"/>
</dbReference>
<dbReference type="InterPro" id="IPR050378">
    <property type="entry name" value="Metallo-dep_Hydrolases_sf"/>
</dbReference>